<keyword evidence="10" id="KW-1185">Reference proteome</keyword>
<keyword evidence="6 7" id="KW-0472">Membrane</keyword>
<evidence type="ECO:0000256" key="1">
    <source>
        <dbReference type="ARBA" id="ARBA00004370"/>
    </source>
</evidence>
<feature type="transmembrane region" description="Helical" evidence="7">
    <location>
        <begin position="117"/>
        <end position="138"/>
    </location>
</feature>
<keyword evidence="3 7" id="KW-0812">Transmembrane</keyword>
<evidence type="ECO:0000256" key="4">
    <source>
        <dbReference type="ARBA" id="ARBA00022737"/>
    </source>
</evidence>
<dbReference type="GO" id="GO:0007189">
    <property type="term" value="P:adenylate cyclase-activating G protein-coupled receptor signaling pathway"/>
    <property type="evidence" value="ECO:0007669"/>
    <property type="project" value="TreeGrafter"/>
</dbReference>
<evidence type="ECO:0000256" key="3">
    <source>
        <dbReference type="ARBA" id="ARBA00022692"/>
    </source>
</evidence>
<dbReference type="GO" id="GO:0009755">
    <property type="term" value="P:hormone-mediated signaling pathway"/>
    <property type="evidence" value="ECO:0007669"/>
    <property type="project" value="TreeGrafter"/>
</dbReference>
<evidence type="ECO:0000313" key="9">
    <source>
        <dbReference type="EnsemblMetazoa" id="G15515.3:cds"/>
    </source>
</evidence>
<feature type="transmembrane region" description="Helical" evidence="7">
    <location>
        <begin position="30"/>
        <end position="51"/>
    </location>
</feature>
<dbReference type="AlphaFoldDB" id="A0A8W8IRH5"/>
<accession>A0A8W8IRH5</accession>
<evidence type="ECO:0000259" key="8">
    <source>
        <dbReference type="PROSITE" id="PS50262"/>
    </source>
</evidence>
<dbReference type="PANTHER" id="PTHR24372:SF77">
    <property type="entry name" value="G-PROTEIN COUPLED RECEPTORS FAMILY 1 PROFILE DOMAIN-CONTAINING PROTEIN"/>
    <property type="match status" value="1"/>
</dbReference>
<dbReference type="InterPro" id="IPR000276">
    <property type="entry name" value="GPCR_Rhodpsn"/>
</dbReference>
<feature type="transmembrane region" description="Helical" evidence="7">
    <location>
        <begin position="71"/>
        <end position="96"/>
    </location>
</feature>
<evidence type="ECO:0000256" key="5">
    <source>
        <dbReference type="ARBA" id="ARBA00022989"/>
    </source>
</evidence>
<keyword evidence="4" id="KW-0677">Repeat</keyword>
<evidence type="ECO:0000313" key="10">
    <source>
        <dbReference type="Proteomes" id="UP000005408"/>
    </source>
</evidence>
<proteinExistence type="predicted"/>
<dbReference type="GO" id="GO:0008528">
    <property type="term" value="F:G protein-coupled peptide receptor activity"/>
    <property type="evidence" value="ECO:0007669"/>
    <property type="project" value="TreeGrafter"/>
</dbReference>
<evidence type="ECO:0000256" key="2">
    <source>
        <dbReference type="ARBA" id="ARBA00022614"/>
    </source>
</evidence>
<dbReference type="Gene3D" id="1.20.1070.10">
    <property type="entry name" value="Rhodopsin 7-helix transmembrane proteins"/>
    <property type="match status" value="1"/>
</dbReference>
<dbReference type="SUPFAM" id="SSF81321">
    <property type="entry name" value="Family A G protein-coupled receptor-like"/>
    <property type="match status" value="1"/>
</dbReference>
<feature type="transmembrane region" description="Helical" evidence="7">
    <location>
        <begin position="168"/>
        <end position="195"/>
    </location>
</feature>
<evidence type="ECO:0000256" key="7">
    <source>
        <dbReference type="SAM" id="Phobius"/>
    </source>
</evidence>
<comment type="subcellular location">
    <subcellularLocation>
        <location evidence="1">Membrane</location>
    </subcellularLocation>
</comment>
<dbReference type="InterPro" id="IPR017452">
    <property type="entry name" value="GPCR_Rhodpsn_7TM"/>
</dbReference>
<dbReference type="GO" id="GO:0005886">
    <property type="term" value="C:plasma membrane"/>
    <property type="evidence" value="ECO:0007669"/>
    <property type="project" value="TreeGrafter"/>
</dbReference>
<dbReference type="Proteomes" id="UP000005408">
    <property type="component" value="Unassembled WGS sequence"/>
</dbReference>
<dbReference type="PANTHER" id="PTHR24372">
    <property type="entry name" value="GLYCOPROTEIN HORMONE RECEPTOR"/>
    <property type="match status" value="1"/>
</dbReference>
<feature type="domain" description="G-protein coupled receptors family 1 profile" evidence="8">
    <location>
        <begin position="10"/>
        <end position="271"/>
    </location>
</feature>
<feature type="transmembrane region" description="Helical" evidence="7">
    <location>
        <begin position="251"/>
        <end position="273"/>
    </location>
</feature>
<reference evidence="9" key="1">
    <citation type="submission" date="2022-08" db="UniProtKB">
        <authorList>
            <consortium name="EnsemblMetazoa"/>
        </authorList>
    </citation>
    <scope>IDENTIFICATION</scope>
    <source>
        <strain evidence="9">05x7-T-G4-1.051#20</strain>
    </source>
</reference>
<feature type="transmembrane region" description="Helical" evidence="7">
    <location>
        <begin position="216"/>
        <end position="245"/>
    </location>
</feature>
<keyword evidence="5 7" id="KW-1133">Transmembrane helix</keyword>
<name>A0A8W8IRH5_MAGGI</name>
<dbReference type="Pfam" id="PF00001">
    <property type="entry name" value="7tm_1"/>
    <property type="match status" value="1"/>
</dbReference>
<sequence length="287" mass="32212">MVNCILAVFGNVIGPLYRVLVLKPKLETSFAIYSLNLGLADFLIGVFLYIIAGANLTFSGRYGIEDESWRHSAACTFAGVLATISSEASALFVLCIMIDRIFIIRFPFSEFKTNTCIARLVSILVWFVSLLLALTPLFGHDYFDGYYSSSRICISLSLSVLRKPGWEYSMIIFVGANFVFFIGILLGQFIIFADVVRMGKEVNSHHKTQNNREIYLAKNLIAVAVTDIFCWIPIGVIGFLTFMGIDVTSKVYAWVIVVVLPINSALNPIIYTFSAMLRRRQRNVTIY</sequence>
<dbReference type="EnsemblMetazoa" id="G15515.3">
    <property type="protein sequence ID" value="G15515.3:cds"/>
    <property type="gene ID" value="G15515"/>
</dbReference>
<dbReference type="PRINTS" id="PR00237">
    <property type="entry name" value="GPCRRHODOPSN"/>
</dbReference>
<organism evidence="9 10">
    <name type="scientific">Magallana gigas</name>
    <name type="common">Pacific oyster</name>
    <name type="synonym">Crassostrea gigas</name>
    <dbReference type="NCBI Taxonomy" id="29159"/>
    <lineage>
        <taxon>Eukaryota</taxon>
        <taxon>Metazoa</taxon>
        <taxon>Spiralia</taxon>
        <taxon>Lophotrochozoa</taxon>
        <taxon>Mollusca</taxon>
        <taxon>Bivalvia</taxon>
        <taxon>Autobranchia</taxon>
        <taxon>Pteriomorphia</taxon>
        <taxon>Ostreida</taxon>
        <taxon>Ostreoidea</taxon>
        <taxon>Ostreidae</taxon>
        <taxon>Magallana</taxon>
    </lineage>
</organism>
<protein>
    <recommendedName>
        <fullName evidence="8">G-protein coupled receptors family 1 profile domain-containing protein</fullName>
    </recommendedName>
</protein>
<dbReference type="PROSITE" id="PS50262">
    <property type="entry name" value="G_PROTEIN_RECEP_F1_2"/>
    <property type="match status" value="1"/>
</dbReference>
<keyword evidence="2" id="KW-0433">Leucine-rich repeat</keyword>
<evidence type="ECO:0000256" key="6">
    <source>
        <dbReference type="ARBA" id="ARBA00023136"/>
    </source>
</evidence>